<evidence type="ECO:0000259" key="3">
    <source>
        <dbReference type="Pfam" id="PF25372"/>
    </source>
</evidence>
<evidence type="ECO:0000259" key="2">
    <source>
        <dbReference type="Pfam" id="PF12937"/>
    </source>
</evidence>
<dbReference type="InterPro" id="IPR057207">
    <property type="entry name" value="FBXL15_LRR"/>
</dbReference>
<dbReference type="InterPro" id="IPR036047">
    <property type="entry name" value="F-box-like_dom_sf"/>
</dbReference>
<protein>
    <recommendedName>
        <fullName evidence="6">F-box domain-containing protein</fullName>
    </recommendedName>
</protein>
<proteinExistence type="predicted"/>
<reference evidence="4 5" key="1">
    <citation type="submission" date="2023-03" db="EMBL/GenBank/DDBJ databases">
        <title>Genome sequence of Lichtheimia ornata CBS 291.66.</title>
        <authorList>
            <person name="Mohabir J.T."/>
            <person name="Shea T.P."/>
            <person name="Kurbessoian T."/>
            <person name="Berby B."/>
            <person name="Fontaine J."/>
            <person name="Livny J."/>
            <person name="Gnirke A."/>
            <person name="Stajich J.E."/>
            <person name="Cuomo C.A."/>
        </authorList>
    </citation>
    <scope>NUCLEOTIDE SEQUENCE [LARGE SCALE GENOMIC DNA]</scope>
    <source>
        <strain evidence="4">CBS 291.66</strain>
    </source>
</reference>
<evidence type="ECO:0008006" key="6">
    <source>
        <dbReference type="Google" id="ProtNLM"/>
    </source>
</evidence>
<feature type="region of interest" description="Disordered" evidence="1">
    <location>
        <begin position="353"/>
        <end position="372"/>
    </location>
</feature>
<dbReference type="GO" id="GO:0031146">
    <property type="term" value="P:SCF-dependent proteasomal ubiquitin-dependent protein catabolic process"/>
    <property type="evidence" value="ECO:0007669"/>
    <property type="project" value="TreeGrafter"/>
</dbReference>
<sequence>MKINDLPPEILALIFQVLPSQYDLFQCALTCKHFNEGAIPLLWRAPDLSQNNQFSKFVRCLASSRKPLGHWVRRFKVDVDTHSIGDHDCINLVQYMPQLEEFIVENAERLTDKSICKLPELCQQLQELQLERADITYRSAHYLGRCKRLRRLTLRDCSKLNSMTLLPFAECPLEYLDLSGCKWLNAQDTAYDLRAFHRLKHLDIVCSDQGSMNEFMQHLTVDDETGQTIIPALTSFSVTGRNQIGDDAVVQFVQLHPHLEYLTLMACAITDISLDAIQHHLPQLRFLDISYCEGVSQGGVRKLIQHSEGLEMIGLKGCGITPFAELLSNLSSSPRRPLIDRLGQVELAIIRSAPEEHVPTSPQTTQQQDDDSIPMDHELILPQNDTPDPTQEMHDHSIFLAYAAIQRSLDANTL</sequence>
<comment type="caution">
    <text evidence="4">The sequence shown here is derived from an EMBL/GenBank/DDBJ whole genome shotgun (WGS) entry which is preliminary data.</text>
</comment>
<evidence type="ECO:0000313" key="5">
    <source>
        <dbReference type="Proteomes" id="UP001234581"/>
    </source>
</evidence>
<name>A0AAD7UWX3_9FUNG</name>
<accession>A0AAD7UWX3</accession>
<dbReference type="PANTHER" id="PTHR13318">
    <property type="entry name" value="PARTNER OF PAIRED, ISOFORM B-RELATED"/>
    <property type="match status" value="1"/>
</dbReference>
<feature type="domain" description="F-box" evidence="2">
    <location>
        <begin position="3"/>
        <end position="48"/>
    </location>
</feature>
<dbReference type="GO" id="GO:0019005">
    <property type="term" value="C:SCF ubiquitin ligase complex"/>
    <property type="evidence" value="ECO:0007669"/>
    <property type="project" value="TreeGrafter"/>
</dbReference>
<keyword evidence="5" id="KW-1185">Reference proteome</keyword>
<dbReference type="GeneID" id="83218173"/>
<dbReference type="Gene3D" id="3.80.10.10">
    <property type="entry name" value="Ribonuclease Inhibitor"/>
    <property type="match status" value="2"/>
</dbReference>
<dbReference type="SUPFAM" id="SSF52047">
    <property type="entry name" value="RNI-like"/>
    <property type="match status" value="1"/>
</dbReference>
<dbReference type="Pfam" id="PF12937">
    <property type="entry name" value="F-box-like"/>
    <property type="match status" value="1"/>
</dbReference>
<dbReference type="Pfam" id="PF25372">
    <property type="entry name" value="DUF7885"/>
    <property type="match status" value="1"/>
</dbReference>
<dbReference type="EMBL" id="JARTCD010000075">
    <property type="protein sequence ID" value="KAJ8653621.1"/>
    <property type="molecule type" value="Genomic_DNA"/>
</dbReference>
<dbReference type="RefSeq" id="XP_058338535.1">
    <property type="nucleotide sequence ID" value="XM_058490746.1"/>
</dbReference>
<dbReference type="InterPro" id="IPR006553">
    <property type="entry name" value="Leu-rich_rpt_Cys-con_subtyp"/>
</dbReference>
<dbReference type="InterPro" id="IPR001810">
    <property type="entry name" value="F-box_dom"/>
</dbReference>
<evidence type="ECO:0000313" key="4">
    <source>
        <dbReference type="EMBL" id="KAJ8653621.1"/>
    </source>
</evidence>
<dbReference type="InterPro" id="IPR032675">
    <property type="entry name" value="LRR_dom_sf"/>
</dbReference>
<dbReference type="SUPFAM" id="SSF81383">
    <property type="entry name" value="F-box domain"/>
    <property type="match status" value="1"/>
</dbReference>
<feature type="domain" description="F-box/LRR-repeat protein 15-like leucin rich repeat" evidence="3">
    <location>
        <begin position="89"/>
        <end position="303"/>
    </location>
</feature>
<dbReference type="SMART" id="SM00367">
    <property type="entry name" value="LRR_CC"/>
    <property type="match status" value="5"/>
</dbReference>
<dbReference type="Proteomes" id="UP001234581">
    <property type="component" value="Unassembled WGS sequence"/>
</dbReference>
<organism evidence="4 5">
    <name type="scientific">Lichtheimia ornata</name>
    <dbReference type="NCBI Taxonomy" id="688661"/>
    <lineage>
        <taxon>Eukaryota</taxon>
        <taxon>Fungi</taxon>
        <taxon>Fungi incertae sedis</taxon>
        <taxon>Mucoromycota</taxon>
        <taxon>Mucoromycotina</taxon>
        <taxon>Mucoromycetes</taxon>
        <taxon>Mucorales</taxon>
        <taxon>Lichtheimiaceae</taxon>
        <taxon>Lichtheimia</taxon>
    </lineage>
</organism>
<evidence type="ECO:0000256" key="1">
    <source>
        <dbReference type="SAM" id="MobiDB-lite"/>
    </source>
</evidence>
<gene>
    <name evidence="4" type="ORF">O0I10_010771</name>
</gene>
<dbReference type="AlphaFoldDB" id="A0AAD7UWX3"/>